<dbReference type="EMBL" id="JGYS01000018">
    <property type="protein sequence ID" value="KFI52156.1"/>
    <property type="molecule type" value="Genomic_DNA"/>
</dbReference>
<dbReference type="OrthoDB" id="37081at2"/>
<dbReference type="STRING" id="1437609.BCAL_2079"/>
<dbReference type="SUPFAM" id="SSF53822">
    <property type="entry name" value="Periplasmic binding protein-like I"/>
    <property type="match status" value="1"/>
</dbReference>
<keyword evidence="2" id="KW-0238">DNA-binding</keyword>
<evidence type="ECO:0000259" key="4">
    <source>
        <dbReference type="PROSITE" id="PS50932"/>
    </source>
</evidence>
<protein>
    <submittedName>
        <fullName evidence="5">Bacterial regulatory protein, LacI family</fullName>
    </submittedName>
</protein>
<organism evidence="5 6">
    <name type="scientific">Bifidobacterium callitrichos DSM 23973</name>
    <dbReference type="NCBI Taxonomy" id="1437609"/>
    <lineage>
        <taxon>Bacteria</taxon>
        <taxon>Bacillati</taxon>
        <taxon>Actinomycetota</taxon>
        <taxon>Actinomycetes</taxon>
        <taxon>Bifidobacteriales</taxon>
        <taxon>Bifidobacteriaceae</taxon>
        <taxon>Bifidobacterium</taxon>
    </lineage>
</organism>
<dbReference type="CDD" id="cd01392">
    <property type="entry name" value="HTH_LacI"/>
    <property type="match status" value="1"/>
</dbReference>
<proteinExistence type="predicted"/>
<reference evidence="5 6" key="1">
    <citation type="submission" date="2014-03" db="EMBL/GenBank/DDBJ databases">
        <title>Genomics of Bifidobacteria.</title>
        <authorList>
            <person name="Ventura M."/>
            <person name="Milani C."/>
            <person name="Lugli G.A."/>
        </authorList>
    </citation>
    <scope>NUCLEOTIDE SEQUENCE [LARGE SCALE GENOMIC DNA]</scope>
    <source>
        <strain evidence="5 6">DSM 23973</strain>
    </source>
</reference>
<evidence type="ECO:0000313" key="5">
    <source>
        <dbReference type="EMBL" id="KFI52156.1"/>
    </source>
</evidence>
<dbReference type="GO" id="GO:0003700">
    <property type="term" value="F:DNA-binding transcription factor activity"/>
    <property type="evidence" value="ECO:0007669"/>
    <property type="project" value="TreeGrafter"/>
</dbReference>
<dbReference type="PANTHER" id="PTHR30146">
    <property type="entry name" value="LACI-RELATED TRANSCRIPTIONAL REPRESSOR"/>
    <property type="match status" value="1"/>
</dbReference>
<sequence length="353" mass="38841">MVTIKEIAKQAGFSPATVSRLLNGDPTFSVKEETRRKILEVSERLGYEPQDRQFVAMRDVAVLDGITDDEELNNAYYRELRSTLLDTAQQLHVTLSFHTEIAHLIDNANQFDGFIAIGSQLYPYPELKRLHDALPHGVFIDVNPAPNLFDSVQPDLPQTILDALDFAMARGMRRIGLIGGTGRMMGGHEYPEDIRTMAWRNWCERLGLPTEGLLFVGGPVSVDNGRELGERVVEAFTGDAADNTAEGSHNGAHGSLPDCFIVTTDSLAVGVLQSFTKAGIVVPRDVELISINNQSIAQYTSPTLTTFDIDQQALARTALHTLSDSLSYDTDIKQHTLLSTKLVVRDSFTPAAQ</sequence>
<dbReference type="InterPro" id="IPR000843">
    <property type="entry name" value="HTH_LacI"/>
</dbReference>
<evidence type="ECO:0000256" key="1">
    <source>
        <dbReference type="ARBA" id="ARBA00023015"/>
    </source>
</evidence>
<keyword evidence="3" id="KW-0804">Transcription</keyword>
<evidence type="ECO:0000313" key="6">
    <source>
        <dbReference type="Proteomes" id="UP000029072"/>
    </source>
</evidence>
<gene>
    <name evidence="5" type="ORF">BCAL_2079</name>
</gene>
<dbReference type="eggNOG" id="COG1609">
    <property type="taxonomic scope" value="Bacteria"/>
</dbReference>
<dbReference type="Pfam" id="PF00356">
    <property type="entry name" value="LacI"/>
    <property type="match status" value="1"/>
</dbReference>
<dbReference type="CDD" id="cd01544">
    <property type="entry name" value="PBP1_GalR"/>
    <property type="match status" value="1"/>
</dbReference>
<dbReference type="InterPro" id="IPR028082">
    <property type="entry name" value="Peripla_BP_I"/>
</dbReference>
<dbReference type="InterPro" id="IPR010982">
    <property type="entry name" value="Lambda_DNA-bd_dom_sf"/>
</dbReference>
<dbReference type="PANTHER" id="PTHR30146:SF149">
    <property type="entry name" value="HTH-TYPE TRANSCRIPTIONAL REGULATOR EBGR"/>
    <property type="match status" value="1"/>
</dbReference>
<evidence type="ECO:0000256" key="2">
    <source>
        <dbReference type="ARBA" id="ARBA00023125"/>
    </source>
</evidence>
<dbReference type="InterPro" id="IPR046335">
    <property type="entry name" value="LacI/GalR-like_sensor"/>
</dbReference>
<dbReference type="Pfam" id="PF13377">
    <property type="entry name" value="Peripla_BP_3"/>
    <property type="match status" value="1"/>
</dbReference>
<name>A0A087A056_9BIFI</name>
<keyword evidence="1" id="KW-0805">Transcription regulation</keyword>
<dbReference type="Proteomes" id="UP000029072">
    <property type="component" value="Unassembled WGS sequence"/>
</dbReference>
<dbReference type="Gene3D" id="1.10.260.40">
    <property type="entry name" value="lambda repressor-like DNA-binding domains"/>
    <property type="match status" value="1"/>
</dbReference>
<comment type="caution">
    <text evidence="5">The sequence shown here is derived from an EMBL/GenBank/DDBJ whole genome shotgun (WGS) entry which is preliminary data.</text>
</comment>
<accession>A0A087A056</accession>
<feature type="domain" description="HTH lacI-type" evidence="4">
    <location>
        <begin position="2"/>
        <end position="49"/>
    </location>
</feature>
<dbReference type="SUPFAM" id="SSF47413">
    <property type="entry name" value="lambda repressor-like DNA-binding domains"/>
    <property type="match status" value="1"/>
</dbReference>
<dbReference type="RefSeq" id="WP_043166675.1">
    <property type="nucleotide sequence ID" value="NZ_JDUV01000015.1"/>
</dbReference>
<dbReference type="AlphaFoldDB" id="A0A087A056"/>
<evidence type="ECO:0000256" key="3">
    <source>
        <dbReference type="ARBA" id="ARBA00023163"/>
    </source>
</evidence>
<dbReference type="GO" id="GO:0000976">
    <property type="term" value="F:transcription cis-regulatory region binding"/>
    <property type="evidence" value="ECO:0007669"/>
    <property type="project" value="TreeGrafter"/>
</dbReference>
<dbReference type="PROSITE" id="PS50932">
    <property type="entry name" value="HTH_LACI_2"/>
    <property type="match status" value="1"/>
</dbReference>
<dbReference type="SMART" id="SM00354">
    <property type="entry name" value="HTH_LACI"/>
    <property type="match status" value="1"/>
</dbReference>
<dbReference type="Gene3D" id="3.40.50.2300">
    <property type="match status" value="2"/>
</dbReference>